<evidence type="ECO:0000313" key="3">
    <source>
        <dbReference type="Proteomes" id="UP000828390"/>
    </source>
</evidence>
<accession>A0A9D4IZV2</accession>
<keyword evidence="3" id="KW-1185">Reference proteome</keyword>
<evidence type="ECO:0000256" key="1">
    <source>
        <dbReference type="SAM" id="Phobius"/>
    </source>
</evidence>
<sequence>MDNGLSFPYEIQLLNAAPHHDTSSKGVTAENIVLPVVIGKILVRFSRAAPKGITMLLAVSFLLFVTLCGTVSSQTYKGYPPIRPYPIKSCYNVYCPTVYCHGQYIPKGECCPRCPKGYGYQDTDAYRPGGK</sequence>
<reference evidence="2" key="1">
    <citation type="journal article" date="2019" name="bioRxiv">
        <title>The Genome of the Zebra Mussel, Dreissena polymorpha: A Resource for Invasive Species Research.</title>
        <authorList>
            <person name="McCartney M.A."/>
            <person name="Auch B."/>
            <person name="Kono T."/>
            <person name="Mallez S."/>
            <person name="Zhang Y."/>
            <person name="Obille A."/>
            <person name="Becker A."/>
            <person name="Abrahante J.E."/>
            <person name="Garbe J."/>
            <person name="Badalamenti J.P."/>
            <person name="Herman A."/>
            <person name="Mangelson H."/>
            <person name="Liachko I."/>
            <person name="Sullivan S."/>
            <person name="Sone E.D."/>
            <person name="Koren S."/>
            <person name="Silverstein K.A.T."/>
            <person name="Beckman K.B."/>
            <person name="Gohl D.M."/>
        </authorList>
    </citation>
    <scope>NUCLEOTIDE SEQUENCE</scope>
    <source>
        <strain evidence="2">Duluth1</strain>
        <tissue evidence="2">Whole animal</tissue>
    </source>
</reference>
<reference evidence="2" key="2">
    <citation type="submission" date="2020-11" db="EMBL/GenBank/DDBJ databases">
        <authorList>
            <person name="McCartney M.A."/>
            <person name="Auch B."/>
            <person name="Kono T."/>
            <person name="Mallez S."/>
            <person name="Becker A."/>
            <person name="Gohl D.M."/>
            <person name="Silverstein K.A.T."/>
            <person name="Koren S."/>
            <person name="Bechman K.B."/>
            <person name="Herman A."/>
            <person name="Abrahante J.E."/>
            <person name="Garbe J."/>
        </authorList>
    </citation>
    <scope>NUCLEOTIDE SEQUENCE</scope>
    <source>
        <strain evidence="2">Duluth1</strain>
        <tissue evidence="2">Whole animal</tissue>
    </source>
</reference>
<name>A0A9D4IZV2_DREPO</name>
<gene>
    <name evidence="2" type="ORF">DPMN_168675</name>
</gene>
<keyword evidence="1" id="KW-0812">Transmembrane</keyword>
<keyword evidence="1" id="KW-0472">Membrane</keyword>
<comment type="caution">
    <text evidence="2">The sequence shown here is derived from an EMBL/GenBank/DDBJ whole genome shotgun (WGS) entry which is preliminary data.</text>
</comment>
<dbReference type="AlphaFoldDB" id="A0A9D4IZV2"/>
<evidence type="ECO:0000313" key="2">
    <source>
        <dbReference type="EMBL" id="KAH3790473.1"/>
    </source>
</evidence>
<dbReference type="Proteomes" id="UP000828390">
    <property type="component" value="Unassembled WGS sequence"/>
</dbReference>
<organism evidence="2 3">
    <name type="scientific">Dreissena polymorpha</name>
    <name type="common">Zebra mussel</name>
    <name type="synonym">Mytilus polymorpha</name>
    <dbReference type="NCBI Taxonomy" id="45954"/>
    <lineage>
        <taxon>Eukaryota</taxon>
        <taxon>Metazoa</taxon>
        <taxon>Spiralia</taxon>
        <taxon>Lophotrochozoa</taxon>
        <taxon>Mollusca</taxon>
        <taxon>Bivalvia</taxon>
        <taxon>Autobranchia</taxon>
        <taxon>Heteroconchia</taxon>
        <taxon>Euheterodonta</taxon>
        <taxon>Imparidentia</taxon>
        <taxon>Neoheterodontei</taxon>
        <taxon>Myida</taxon>
        <taxon>Dreissenoidea</taxon>
        <taxon>Dreissenidae</taxon>
        <taxon>Dreissena</taxon>
    </lineage>
</organism>
<feature type="transmembrane region" description="Helical" evidence="1">
    <location>
        <begin position="52"/>
        <end position="73"/>
    </location>
</feature>
<protein>
    <submittedName>
        <fullName evidence="2">Uncharacterized protein</fullName>
    </submittedName>
</protein>
<keyword evidence="1" id="KW-1133">Transmembrane helix</keyword>
<dbReference type="EMBL" id="JAIWYP010000008">
    <property type="protein sequence ID" value="KAH3790473.1"/>
    <property type="molecule type" value="Genomic_DNA"/>
</dbReference>
<proteinExistence type="predicted"/>